<dbReference type="InterPro" id="IPR029261">
    <property type="entry name" value="Transposase_Znf"/>
</dbReference>
<evidence type="ECO:0000313" key="4">
    <source>
        <dbReference type="EMBL" id="MDN4162388.1"/>
    </source>
</evidence>
<dbReference type="PANTHER" id="PTHR33498:SF1">
    <property type="entry name" value="TRANSPOSASE FOR INSERTION SEQUENCE ELEMENT IS1557"/>
    <property type="match status" value="1"/>
</dbReference>
<dbReference type="Pfam" id="PF14690">
    <property type="entry name" value="Zn_ribbon_ISL3"/>
    <property type="match status" value="1"/>
</dbReference>
<evidence type="ECO:0000259" key="2">
    <source>
        <dbReference type="Pfam" id="PF13542"/>
    </source>
</evidence>
<dbReference type="InterPro" id="IPR032877">
    <property type="entry name" value="Transposase_HTH"/>
</dbReference>
<evidence type="ECO:0000259" key="1">
    <source>
        <dbReference type="Pfam" id="PF01610"/>
    </source>
</evidence>
<keyword evidence="5" id="KW-1185">Reference proteome</keyword>
<dbReference type="EMBL" id="JAUHJR010000005">
    <property type="protein sequence ID" value="MDN4162388.1"/>
    <property type="molecule type" value="Genomic_DNA"/>
</dbReference>
<protein>
    <submittedName>
        <fullName evidence="4">ISL3 family transposase</fullName>
    </submittedName>
</protein>
<accession>A0ABT8EW29</accession>
<feature type="domain" description="Transposase IS204/IS1001/IS1096/IS1165 zinc-finger" evidence="3">
    <location>
        <begin position="41"/>
        <end position="89"/>
    </location>
</feature>
<feature type="domain" description="Transposase IS204/IS1001/IS1096/IS1165 DDE" evidence="1">
    <location>
        <begin position="161"/>
        <end position="415"/>
    </location>
</feature>
<evidence type="ECO:0000313" key="5">
    <source>
        <dbReference type="Proteomes" id="UP001168537"/>
    </source>
</evidence>
<organism evidence="4 5">
    <name type="scientific">Nocardioides abyssi</name>
    <dbReference type="NCBI Taxonomy" id="3058370"/>
    <lineage>
        <taxon>Bacteria</taxon>
        <taxon>Bacillati</taxon>
        <taxon>Actinomycetota</taxon>
        <taxon>Actinomycetes</taxon>
        <taxon>Propionibacteriales</taxon>
        <taxon>Nocardioidaceae</taxon>
        <taxon>Nocardioides</taxon>
    </lineage>
</organism>
<dbReference type="Pfam" id="PF13542">
    <property type="entry name" value="HTH_Tnp_ISL3"/>
    <property type="match status" value="1"/>
</dbReference>
<dbReference type="InterPro" id="IPR002560">
    <property type="entry name" value="Transposase_DDE"/>
</dbReference>
<dbReference type="PANTHER" id="PTHR33498">
    <property type="entry name" value="TRANSPOSASE FOR INSERTION SEQUENCE ELEMENT IS1557"/>
    <property type="match status" value="1"/>
</dbReference>
<feature type="domain" description="Transposase IS204/IS1001/IS1096/IS1165 helix-turn-helix" evidence="2">
    <location>
        <begin position="99"/>
        <end position="145"/>
    </location>
</feature>
<reference evidence="4" key="1">
    <citation type="submission" date="2023-06" db="EMBL/GenBank/DDBJ databases">
        <title>Draft genome sequence of Nocardioides sp. SOB72.</title>
        <authorList>
            <person name="Zhang G."/>
        </authorList>
    </citation>
    <scope>NUCLEOTIDE SEQUENCE</scope>
    <source>
        <strain evidence="4">SOB72</strain>
    </source>
</reference>
<dbReference type="RefSeq" id="WP_300961555.1">
    <property type="nucleotide sequence ID" value="NZ_JAUHJR010000005.1"/>
</dbReference>
<name>A0ABT8EW29_9ACTN</name>
<comment type="caution">
    <text evidence="4">The sequence shown here is derived from an EMBL/GenBank/DDBJ whole genome shotgun (WGS) entry which is preliminary data.</text>
</comment>
<dbReference type="InterPro" id="IPR047951">
    <property type="entry name" value="Transpos_ISL3"/>
</dbReference>
<gene>
    <name evidence="4" type="ORF">QWY29_13560</name>
</gene>
<proteinExistence type="predicted"/>
<dbReference type="NCBIfam" id="NF033550">
    <property type="entry name" value="transpos_ISL3"/>
    <property type="match status" value="1"/>
</dbReference>
<sequence>MLGKSVWAMLLGIQQAMVEDVVFDAARGVVVAHVRVSQRTRPRCGRCGTGAKPAPLYDRGQGRRRWRSLDIGTWQVWIEADAPRVACRVHGHTVRAFAWARHDAGHTRDFDQQVAWLATHCSKSAVTQLMRISWRTVGNIVARVWAQTAGARDPFAGLSRIGIDEISYKRGHKYLTVVVDHDTGRLVWAAPGRDRATLRSFFDALGPHRSAQIAQVSADGADWIKGVVAERCPDAVQCADPFHVVRWATEALDAVRRDAWNTARRAAGGSRRDGRAHGQERIVATGHAQALKRARWALWKNPENLTTRQRAKLDWIAKHDPRLHEAYLLKEGLRLVFQLDPTDAPTALTRWTQRSRDSGLESFTALARRVQTHREPILAAISHGLSNGRIESVNTKIRLITRRAFGFKSPDALIALAMLTLGGQPPALPGRT</sequence>
<dbReference type="Proteomes" id="UP001168537">
    <property type="component" value="Unassembled WGS sequence"/>
</dbReference>
<evidence type="ECO:0000259" key="3">
    <source>
        <dbReference type="Pfam" id="PF14690"/>
    </source>
</evidence>
<dbReference type="Pfam" id="PF01610">
    <property type="entry name" value="DDE_Tnp_ISL3"/>
    <property type="match status" value="1"/>
</dbReference>